<organism evidence="1 2">
    <name type="scientific">Clonostachys rhizophaga</name>
    <dbReference type="NCBI Taxonomy" id="160324"/>
    <lineage>
        <taxon>Eukaryota</taxon>
        <taxon>Fungi</taxon>
        <taxon>Dikarya</taxon>
        <taxon>Ascomycota</taxon>
        <taxon>Pezizomycotina</taxon>
        <taxon>Sordariomycetes</taxon>
        <taxon>Hypocreomycetidae</taxon>
        <taxon>Hypocreales</taxon>
        <taxon>Bionectriaceae</taxon>
        <taxon>Clonostachys</taxon>
    </lineage>
</organism>
<reference evidence="1" key="1">
    <citation type="submission" date="2021-10" db="EMBL/GenBank/DDBJ databases">
        <authorList>
            <person name="Piombo E."/>
        </authorList>
    </citation>
    <scope>NUCLEOTIDE SEQUENCE</scope>
</reference>
<protein>
    <submittedName>
        <fullName evidence="1">Uncharacterized protein</fullName>
    </submittedName>
</protein>
<gene>
    <name evidence="1" type="ORF">CRHIZ90672A_00010838</name>
</gene>
<name>A0A9N9YNI5_9HYPO</name>
<sequence>MVFELFRPALPPMPKSGEPSPIHVRLHPHCGACGFLFEPGANITALKHHENALIRIDAGTFPSPKDQRFHWAVVEDGSSADKRYQFCRLGNCPICGINSESITCHSDCFNLWMKSMGDGDGPHKLWVAATWRYPWANCPELRLPSEDNVMSYMDCAKEALEWPDLAKLPAELKTYIVDLSGPTEIGRCASVLQLMSEMASDRPFVATLPLDNIMHWTRGGQPTVSHASNGEELQLIIDARGLREIRWVTEPKEDLAARSDHMLYISGPIEKFWKIQVAFQNGLARLIPLFAQEFNLWDSPAGLRRGTIISGDEPSRPPHLMYKPPIIRFTTLDLRRCDGLTFFIVPDGVHAIHAHTPESPNAVEAFERLKLYYDGPVTWFYLPLAAHDEVLSIGLRLRRLGRDGLTPTFLIHLRSGHYVIGPHRDRAVFDVLLQTHGRPVLIYEPWSDIQLAPHINQIAVSPQTGVKAQYRFIPPRGPRPLDASCLSSAPLDNVESMDVFRTAVNGPCVGFIFTYRNGWQRSVGQCRLGLDIVTTYQKPVRLYYVFRPHNSIEWRRGILGTVYVDISTEEHPDVDRSYPLDAESRPTHFWAHSEMQGVLTFWSKADGSYLKIETAEEATHEQVLEFDPGFIDGKREVRELAAEYLGGLPSDAQGRVLNV</sequence>
<accession>A0A9N9YNI5</accession>
<dbReference type="Proteomes" id="UP000696573">
    <property type="component" value="Unassembled WGS sequence"/>
</dbReference>
<comment type="caution">
    <text evidence="1">The sequence shown here is derived from an EMBL/GenBank/DDBJ whole genome shotgun (WGS) entry which is preliminary data.</text>
</comment>
<evidence type="ECO:0000313" key="1">
    <source>
        <dbReference type="EMBL" id="CAH0023394.1"/>
    </source>
</evidence>
<dbReference type="EMBL" id="CABFNQ020000692">
    <property type="protein sequence ID" value="CAH0023394.1"/>
    <property type="molecule type" value="Genomic_DNA"/>
</dbReference>
<keyword evidence="2" id="KW-1185">Reference proteome</keyword>
<proteinExistence type="predicted"/>
<evidence type="ECO:0000313" key="2">
    <source>
        <dbReference type="Proteomes" id="UP000696573"/>
    </source>
</evidence>
<dbReference type="AlphaFoldDB" id="A0A9N9YNI5"/>
<dbReference type="OrthoDB" id="4763081at2759"/>